<organism evidence="2">
    <name type="scientific">Blastocystis hominis</name>
    <dbReference type="NCBI Taxonomy" id="12968"/>
    <lineage>
        <taxon>Eukaryota</taxon>
        <taxon>Sar</taxon>
        <taxon>Stramenopiles</taxon>
        <taxon>Bigyra</taxon>
        <taxon>Opalozoa</taxon>
        <taxon>Opalinata</taxon>
        <taxon>Blastocystidae</taxon>
        <taxon>Blastocystis</taxon>
    </lineage>
</organism>
<sequence>MRSDFIRSYFRSRNSLGTYTERITPFAYMCIIVAVIVVVLVVIFVAYLIKQYLGR</sequence>
<dbReference type="AlphaFoldDB" id="D8MBH2"/>
<evidence type="ECO:0000256" key="1">
    <source>
        <dbReference type="SAM" id="Phobius"/>
    </source>
</evidence>
<protein>
    <submittedName>
        <fullName evidence="2">Uncharacterized protein</fullName>
    </submittedName>
</protein>
<proteinExistence type="predicted"/>
<gene>
    <name evidence="2" type="ORF">GSBLH_T00005016001</name>
</gene>
<feature type="transmembrane region" description="Helical" evidence="1">
    <location>
        <begin position="26"/>
        <end position="49"/>
    </location>
</feature>
<keyword evidence="3" id="KW-1185">Reference proteome</keyword>
<dbReference type="RefSeq" id="XP_012899459.1">
    <property type="nucleotide sequence ID" value="XM_013044005.1"/>
</dbReference>
<name>D8MBH2_BLAHO</name>
<accession>D8MBH2</accession>
<evidence type="ECO:0000313" key="3">
    <source>
        <dbReference type="Proteomes" id="UP000008312"/>
    </source>
</evidence>
<dbReference type="GeneID" id="24921999"/>
<dbReference type="Proteomes" id="UP000008312">
    <property type="component" value="Unassembled WGS sequence"/>
</dbReference>
<evidence type="ECO:0000313" key="2">
    <source>
        <dbReference type="EMBL" id="CBK25411.2"/>
    </source>
</evidence>
<keyword evidence="1" id="KW-0472">Membrane</keyword>
<dbReference type="InParanoid" id="D8MBH2"/>
<keyword evidence="1" id="KW-1133">Transmembrane helix</keyword>
<keyword evidence="1" id="KW-0812">Transmembrane</keyword>
<reference evidence="2" key="1">
    <citation type="submission" date="2010-02" db="EMBL/GenBank/DDBJ databases">
        <title>Sequencing and annotation of the Blastocystis hominis genome.</title>
        <authorList>
            <person name="Wincker P."/>
        </authorList>
    </citation>
    <scope>NUCLEOTIDE SEQUENCE</scope>
    <source>
        <strain evidence="2">Singapore isolate B</strain>
    </source>
</reference>
<dbReference type="EMBL" id="FN668691">
    <property type="protein sequence ID" value="CBK25411.2"/>
    <property type="molecule type" value="Genomic_DNA"/>
</dbReference>